<dbReference type="InterPro" id="IPR012340">
    <property type="entry name" value="NA-bd_OB-fold"/>
</dbReference>
<organism evidence="2 3">
    <name type="scientific">Teladorsagia circumcincta</name>
    <name type="common">Brown stomach worm</name>
    <name type="synonym">Ostertagia circumcincta</name>
    <dbReference type="NCBI Taxonomy" id="45464"/>
    <lineage>
        <taxon>Eukaryota</taxon>
        <taxon>Metazoa</taxon>
        <taxon>Ecdysozoa</taxon>
        <taxon>Nematoda</taxon>
        <taxon>Chromadorea</taxon>
        <taxon>Rhabditida</taxon>
        <taxon>Rhabditina</taxon>
        <taxon>Rhabditomorpha</taxon>
        <taxon>Strongyloidea</taxon>
        <taxon>Trichostrongylidae</taxon>
        <taxon>Teladorsagia</taxon>
    </lineage>
</organism>
<dbReference type="GO" id="GO:0000467">
    <property type="term" value="P:exonucleolytic trimming to generate mature 3'-end of 5.8S rRNA from tricistronic rRNA transcript (SSU-rRNA, 5.8S rRNA, LSU-rRNA)"/>
    <property type="evidence" value="ECO:0007669"/>
    <property type="project" value="TreeGrafter"/>
</dbReference>
<dbReference type="AlphaFoldDB" id="A0A2G9UCB6"/>
<dbReference type="GO" id="GO:0000176">
    <property type="term" value="C:nuclear exosome (RNase complex)"/>
    <property type="evidence" value="ECO:0007669"/>
    <property type="project" value="TreeGrafter"/>
</dbReference>
<dbReference type="InterPro" id="IPR026699">
    <property type="entry name" value="Exosome_RNA_bind1/RRP40/RRP4"/>
</dbReference>
<dbReference type="GO" id="GO:0071034">
    <property type="term" value="P:CUT catabolic process"/>
    <property type="evidence" value="ECO:0007669"/>
    <property type="project" value="TreeGrafter"/>
</dbReference>
<name>A0A2G9UCB6_TELCI</name>
<dbReference type="GO" id="GO:0005730">
    <property type="term" value="C:nucleolus"/>
    <property type="evidence" value="ECO:0007669"/>
    <property type="project" value="UniProtKB-SubCell"/>
</dbReference>
<comment type="subcellular location">
    <subcellularLocation>
        <location evidence="1">Nucleus</location>
        <location evidence="1">Nucleolus</location>
    </subcellularLocation>
</comment>
<dbReference type="GO" id="GO:0003723">
    <property type="term" value="F:RNA binding"/>
    <property type="evidence" value="ECO:0007669"/>
    <property type="project" value="InterPro"/>
</dbReference>
<dbReference type="FunFam" id="2.40.50.140:FF:000112">
    <property type="entry name" value="Exosome complex component RRP40"/>
    <property type="match status" value="1"/>
</dbReference>
<dbReference type="PANTHER" id="PTHR21321:SF1">
    <property type="entry name" value="EXOSOME COMPLEX COMPONENT RRP40"/>
    <property type="match status" value="1"/>
</dbReference>
<dbReference type="Gene3D" id="2.40.50.140">
    <property type="entry name" value="Nucleic acid-binding proteins"/>
    <property type="match status" value="1"/>
</dbReference>
<accession>A0A2G9UCB6</accession>
<proteinExistence type="predicted"/>
<dbReference type="CDD" id="cd05790">
    <property type="entry name" value="S1_Rrp40"/>
    <property type="match status" value="1"/>
</dbReference>
<dbReference type="Proteomes" id="UP000230423">
    <property type="component" value="Unassembled WGS sequence"/>
</dbReference>
<evidence type="ECO:0000313" key="2">
    <source>
        <dbReference type="EMBL" id="PIO67871.1"/>
    </source>
</evidence>
<dbReference type="Pfam" id="PF21262">
    <property type="entry name" value="RRP40_S1"/>
    <property type="match status" value="1"/>
</dbReference>
<dbReference type="PANTHER" id="PTHR21321">
    <property type="entry name" value="PNAS-3 RELATED"/>
    <property type="match status" value="1"/>
</dbReference>
<reference evidence="2 3" key="1">
    <citation type="submission" date="2015-09" db="EMBL/GenBank/DDBJ databases">
        <title>Draft genome of the parasitic nematode Teladorsagia circumcincta isolate WARC Sus (inbred).</title>
        <authorList>
            <person name="Mitreva M."/>
        </authorList>
    </citation>
    <scope>NUCLEOTIDE SEQUENCE [LARGE SCALE GENOMIC DNA]</scope>
    <source>
        <strain evidence="2 3">S</strain>
    </source>
</reference>
<sequence length="216" mass="24123">MLKYCSYGIARDPDSDVLVARQPGIFKHEGEKCWISVHSKRYVAEKGDRIIGIVTGSAGDFYKLEIGTPENATISFLAFEGATKRNRPDLKIGDVVYAQVMDEFAHADVELTCVDAVSRARGLGVLSGGFLFKIITIYNIIKWSEYVLESDIPAYVEDEIRKSKGFPTIITIYNIIKWSEYVLESDIPAYVEDEIRKSKGFPTVGAMQEGESMETA</sequence>
<keyword evidence="3" id="KW-1185">Reference proteome</keyword>
<protein>
    <submittedName>
        <fullName evidence="2">Uncharacterized protein</fullName>
    </submittedName>
</protein>
<evidence type="ECO:0000256" key="1">
    <source>
        <dbReference type="ARBA" id="ARBA00004604"/>
    </source>
</evidence>
<dbReference type="EMBL" id="KZ347373">
    <property type="protein sequence ID" value="PIO67871.1"/>
    <property type="molecule type" value="Genomic_DNA"/>
</dbReference>
<dbReference type="InterPro" id="IPR037319">
    <property type="entry name" value="Rrp40_S1"/>
</dbReference>
<dbReference type="GO" id="GO:0071051">
    <property type="term" value="P:poly(A)-dependent snoRNA 3'-end processing"/>
    <property type="evidence" value="ECO:0007669"/>
    <property type="project" value="TreeGrafter"/>
</dbReference>
<dbReference type="GO" id="GO:0071038">
    <property type="term" value="P:TRAMP-dependent tRNA surveillance pathway"/>
    <property type="evidence" value="ECO:0007669"/>
    <property type="project" value="TreeGrafter"/>
</dbReference>
<gene>
    <name evidence="2" type="ORF">TELCIR_10368</name>
</gene>
<dbReference type="GO" id="GO:0071035">
    <property type="term" value="P:nuclear polyadenylation-dependent rRNA catabolic process"/>
    <property type="evidence" value="ECO:0007669"/>
    <property type="project" value="TreeGrafter"/>
</dbReference>
<dbReference type="GO" id="GO:0000177">
    <property type="term" value="C:cytoplasmic exosome (RNase complex)"/>
    <property type="evidence" value="ECO:0007669"/>
    <property type="project" value="TreeGrafter"/>
</dbReference>
<evidence type="ECO:0000313" key="3">
    <source>
        <dbReference type="Proteomes" id="UP000230423"/>
    </source>
</evidence>
<dbReference type="GO" id="GO:0034475">
    <property type="term" value="P:U4 snRNA 3'-end processing"/>
    <property type="evidence" value="ECO:0007669"/>
    <property type="project" value="TreeGrafter"/>
</dbReference>
<dbReference type="OrthoDB" id="340500at2759"/>
<dbReference type="SUPFAM" id="SSF50249">
    <property type="entry name" value="Nucleic acid-binding proteins"/>
    <property type="match status" value="1"/>
</dbReference>